<dbReference type="SMART" id="SM00078">
    <property type="entry name" value="IlGF"/>
    <property type="match status" value="1"/>
</dbReference>
<keyword evidence="5" id="KW-0472">Membrane</keyword>
<keyword evidence="5" id="KW-1133">Transmembrane helix</keyword>
<evidence type="ECO:0000256" key="4">
    <source>
        <dbReference type="RuleBase" id="RU000406"/>
    </source>
</evidence>
<dbReference type="InterPro" id="IPR022352">
    <property type="entry name" value="Ins/IGF/rlx"/>
</dbReference>
<dbReference type="GO" id="GO:0005179">
    <property type="term" value="F:hormone activity"/>
    <property type="evidence" value="ECO:0007669"/>
    <property type="project" value="InterPro"/>
</dbReference>
<dbReference type="PRINTS" id="PR00276">
    <property type="entry name" value="INSULINFAMLY"/>
</dbReference>
<reference evidence="7" key="1">
    <citation type="submission" date="2016-07" db="EMBL/GenBank/DDBJ databases">
        <authorList>
            <person name="Bretaudeau A."/>
        </authorList>
    </citation>
    <scope>NUCLEOTIDE SEQUENCE</scope>
    <source>
        <strain evidence="7">Rice</strain>
        <tissue evidence="7">Whole body</tissue>
    </source>
</reference>
<dbReference type="InterPro" id="IPR036438">
    <property type="entry name" value="Insulin-like_sf"/>
</dbReference>
<sequence>MEISHSSFSVWNSRIYQFFNLLIIMKFIIFALVLACAACYASREGTDFYCGRNLAITIANLCYKSEAAKRDAGWWLPPQGVRALAGVRGKRGPVDECCEKPCSLNELLSYC</sequence>
<feature type="domain" description="Insulin-like" evidence="6">
    <location>
        <begin position="47"/>
        <end position="111"/>
    </location>
</feature>
<organism evidence="7">
    <name type="scientific">Spodoptera frugiperda</name>
    <name type="common">Fall armyworm</name>
    <dbReference type="NCBI Taxonomy" id="7108"/>
    <lineage>
        <taxon>Eukaryota</taxon>
        <taxon>Metazoa</taxon>
        <taxon>Ecdysozoa</taxon>
        <taxon>Arthropoda</taxon>
        <taxon>Hexapoda</taxon>
        <taxon>Insecta</taxon>
        <taxon>Pterygota</taxon>
        <taxon>Neoptera</taxon>
        <taxon>Endopterygota</taxon>
        <taxon>Lepidoptera</taxon>
        <taxon>Glossata</taxon>
        <taxon>Ditrysia</taxon>
        <taxon>Noctuoidea</taxon>
        <taxon>Noctuidae</taxon>
        <taxon>Amphipyrinae</taxon>
        <taxon>Spodoptera</taxon>
    </lineage>
</organism>
<dbReference type="GO" id="GO:0005576">
    <property type="term" value="C:extracellular region"/>
    <property type="evidence" value="ECO:0007669"/>
    <property type="project" value="UniProtKB-SubCell"/>
</dbReference>
<protein>
    <submittedName>
        <fullName evidence="7">SFRICE_023217</fullName>
    </submittedName>
</protein>
<evidence type="ECO:0000256" key="1">
    <source>
        <dbReference type="ARBA" id="ARBA00009034"/>
    </source>
</evidence>
<evidence type="ECO:0000313" key="7">
    <source>
        <dbReference type="EMBL" id="SOQ55081.1"/>
    </source>
</evidence>
<dbReference type="Pfam" id="PF00049">
    <property type="entry name" value="Insulin"/>
    <property type="match status" value="1"/>
</dbReference>
<gene>
    <name evidence="7" type="ORF">SFRICE_023217</name>
</gene>
<proteinExistence type="inferred from homology"/>
<dbReference type="CDD" id="cd04366">
    <property type="entry name" value="IlGF_insulin_bombyxin_like"/>
    <property type="match status" value="1"/>
</dbReference>
<evidence type="ECO:0000259" key="6">
    <source>
        <dbReference type="SMART" id="SM00078"/>
    </source>
</evidence>
<dbReference type="InterPro" id="IPR022353">
    <property type="entry name" value="Insulin_CS"/>
</dbReference>
<keyword evidence="3" id="KW-0732">Signal</keyword>
<keyword evidence="2" id="KW-0165">Cleavage on pair of basic residues</keyword>
<evidence type="ECO:0000256" key="2">
    <source>
        <dbReference type="ARBA" id="ARBA00022685"/>
    </source>
</evidence>
<dbReference type="SUPFAM" id="SSF56994">
    <property type="entry name" value="Insulin-like"/>
    <property type="match status" value="1"/>
</dbReference>
<comment type="subcellular location">
    <subcellularLocation>
        <location evidence="4">Secreted</location>
    </subcellularLocation>
</comment>
<dbReference type="AlphaFoldDB" id="A0A2H1WPS9"/>
<evidence type="ECO:0000256" key="5">
    <source>
        <dbReference type="SAM" id="Phobius"/>
    </source>
</evidence>
<keyword evidence="4" id="KW-0964">Secreted</keyword>
<feature type="transmembrane region" description="Helical" evidence="5">
    <location>
        <begin position="15"/>
        <end position="40"/>
    </location>
</feature>
<dbReference type="EMBL" id="ODYU01010158">
    <property type="protein sequence ID" value="SOQ55081.1"/>
    <property type="molecule type" value="Genomic_DNA"/>
</dbReference>
<dbReference type="InterPro" id="IPR016179">
    <property type="entry name" value="Insulin-like"/>
</dbReference>
<evidence type="ECO:0000256" key="3">
    <source>
        <dbReference type="ARBA" id="ARBA00022729"/>
    </source>
</evidence>
<accession>A0A2H1WPS9</accession>
<dbReference type="PROSITE" id="PS00262">
    <property type="entry name" value="INSULIN"/>
    <property type="match status" value="1"/>
</dbReference>
<comment type="similarity">
    <text evidence="1 4">Belongs to the insulin family.</text>
</comment>
<keyword evidence="5" id="KW-0812">Transmembrane</keyword>
<name>A0A2H1WPS9_SPOFR</name>
<dbReference type="Gene3D" id="1.10.100.10">
    <property type="entry name" value="Insulin-like"/>
    <property type="match status" value="1"/>
</dbReference>